<evidence type="ECO:0000256" key="4">
    <source>
        <dbReference type="ARBA" id="ARBA00022989"/>
    </source>
</evidence>
<keyword evidence="2 8" id="KW-0813">Transport</keyword>
<evidence type="ECO:0000256" key="7">
    <source>
        <dbReference type="ARBA" id="ARBA00023303"/>
    </source>
</evidence>
<sequence length="373" mass="41887">HIRIIPLTNQCHRKLARPHGSKHLRGVYLPHADLTHKTWGQRLKNYLREFIAFMFSNVGIIGLVVGYTIAGAFIFQAIEGGEAPEANAHVIKLRNQTALKLWDLCCCELNIFSEIEWKKNVSSELEMYQQKIVEAIQDGYDGTDNVNSSRQWSFSGAFLYSLTVITTIGYGNIAPHSEVGKMITIMYAIIGMPLFLLYLSNIGDILAKSFKWTYAKCCLCQGCCERRHAVTDWKVQHVVGQEQPGVQIEPSAMDVGEDDSSEDIEEPYDPQTVTVPVTLCLAIMVGYICFGAVLFSEWEQWNFLDSSYFCFISLSTIGFGDIVPGDNVIASEVIELSFIFCSMYLMLGMALIAMCFNLMQEEVVHKMRGCDTG</sequence>
<evidence type="ECO:0000256" key="3">
    <source>
        <dbReference type="ARBA" id="ARBA00022692"/>
    </source>
</evidence>
<evidence type="ECO:0000256" key="6">
    <source>
        <dbReference type="ARBA" id="ARBA00023136"/>
    </source>
</evidence>
<evidence type="ECO:0000259" key="10">
    <source>
        <dbReference type="Pfam" id="PF07885"/>
    </source>
</evidence>
<evidence type="ECO:0000256" key="1">
    <source>
        <dbReference type="ARBA" id="ARBA00004141"/>
    </source>
</evidence>
<feature type="transmembrane region" description="Helical" evidence="9">
    <location>
        <begin position="336"/>
        <end position="359"/>
    </location>
</feature>
<dbReference type="PRINTS" id="PR01333">
    <property type="entry name" value="2POREKCHANEL"/>
</dbReference>
<feature type="transmembrane region" description="Helical" evidence="9">
    <location>
        <begin position="307"/>
        <end position="324"/>
    </location>
</feature>
<dbReference type="Pfam" id="PF07885">
    <property type="entry name" value="Ion_trans_2"/>
    <property type="match status" value="2"/>
</dbReference>
<evidence type="ECO:0000256" key="8">
    <source>
        <dbReference type="RuleBase" id="RU003857"/>
    </source>
</evidence>
<feature type="transmembrane region" description="Helical" evidence="9">
    <location>
        <begin position="152"/>
        <end position="173"/>
    </location>
</feature>
<dbReference type="AlphaFoldDB" id="A0AAD7ZQA8"/>
<evidence type="ECO:0000313" key="11">
    <source>
        <dbReference type="EMBL" id="KAJ9584748.1"/>
    </source>
</evidence>
<dbReference type="GO" id="GO:0022841">
    <property type="term" value="F:potassium ion leak channel activity"/>
    <property type="evidence" value="ECO:0007669"/>
    <property type="project" value="TreeGrafter"/>
</dbReference>
<feature type="transmembrane region" description="Helical" evidence="9">
    <location>
        <begin position="273"/>
        <end position="295"/>
    </location>
</feature>
<reference evidence="11" key="1">
    <citation type="journal article" date="2023" name="IScience">
        <title>Live-bearing cockroach genome reveals convergent evolutionary mechanisms linked to viviparity in insects and beyond.</title>
        <authorList>
            <person name="Fouks B."/>
            <person name="Harrison M.C."/>
            <person name="Mikhailova A.A."/>
            <person name="Marchal E."/>
            <person name="English S."/>
            <person name="Carruthers M."/>
            <person name="Jennings E.C."/>
            <person name="Chiamaka E.L."/>
            <person name="Frigard R.A."/>
            <person name="Pippel M."/>
            <person name="Attardo G.M."/>
            <person name="Benoit J.B."/>
            <person name="Bornberg-Bauer E."/>
            <person name="Tobe S.S."/>
        </authorList>
    </citation>
    <scope>NUCLEOTIDE SEQUENCE</scope>
    <source>
        <strain evidence="11">Stay&amp;Tobe</strain>
    </source>
</reference>
<feature type="transmembrane region" description="Helical" evidence="9">
    <location>
        <begin position="185"/>
        <end position="203"/>
    </location>
</feature>
<keyword evidence="5 8" id="KW-0406">Ion transport</keyword>
<dbReference type="PANTHER" id="PTHR11003">
    <property type="entry name" value="POTASSIUM CHANNEL, SUBFAMILY K"/>
    <property type="match status" value="1"/>
</dbReference>
<feature type="transmembrane region" description="Helical" evidence="9">
    <location>
        <begin position="50"/>
        <end position="75"/>
    </location>
</feature>
<dbReference type="GO" id="GO:0030322">
    <property type="term" value="P:stabilization of membrane potential"/>
    <property type="evidence" value="ECO:0007669"/>
    <property type="project" value="TreeGrafter"/>
</dbReference>
<keyword evidence="12" id="KW-1185">Reference proteome</keyword>
<protein>
    <recommendedName>
        <fullName evidence="10">Potassium channel domain-containing protein</fullName>
    </recommendedName>
</protein>
<dbReference type="PANTHER" id="PTHR11003:SF352">
    <property type="entry name" value="BCDNA.GH04802-RELATED"/>
    <property type="match status" value="1"/>
</dbReference>
<dbReference type="EMBL" id="JASPKZ010007360">
    <property type="protein sequence ID" value="KAJ9584748.1"/>
    <property type="molecule type" value="Genomic_DNA"/>
</dbReference>
<dbReference type="Proteomes" id="UP001233999">
    <property type="component" value="Unassembled WGS sequence"/>
</dbReference>
<proteinExistence type="inferred from homology"/>
<dbReference type="InterPro" id="IPR003280">
    <property type="entry name" value="2pore_dom_K_chnl"/>
</dbReference>
<feature type="domain" description="Potassium channel" evidence="10">
    <location>
        <begin position="148"/>
        <end position="207"/>
    </location>
</feature>
<organism evidence="11 12">
    <name type="scientific">Diploptera punctata</name>
    <name type="common">Pacific beetle cockroach</name>
    <dbReference type="NCBI Taxonomy" id="6984"/>
    <lineage>
        <taxon>Eukaryota</taxon>
        <taxon>Metazoa</taxon>
        <taxon>Ecdysozoa</taxon>
        <taxon>Arthropoda</taxon>
        <taxon>Hexapoda</taxon>
        <taxon>Insecta</taxon>
        <taxon>Pterygota</taxon>
        <taxon>Neoptera</taxon>
        <taxon>Polyneoptera</taxon>
        <taxon>Dictyoptera</taxon>
        <taxon>Blattodea</taxon>
        <taxon>Blaberoidea</taxon>
        <taxon>Blaberidae</taxon>
        <taxon>Diplopterinae</taxon>
        <taxon>Diploptera</taxon>
    </lineage>
</organism>
<gene>
    <name evidence="11" type="ORF">L9F63_020898</name>
</gene>
<feature type="domain" description="Potassium channel" evidence="10">
    <location>
        <begin position="283"/>
        <end position="363"/>
    </location>
</feature>
<dbReference type="GO" id="GO:0015271">
    <property type="term" value="F:outward rectifier potassium channel activity"/>
    <property type="evidence" value="ECO:0007669"/>
    <property type="project" value="TreeGrafter"/>
</dbReference>
<dbReference type="SUPFAM" id="SSF81324">
    <property type="entry name" value="Voltage-gated potassium channels"/>
    <property type="match status" value="2"/>
</dbReference>
<comment type="similarity">
    <text evidence="8">Belongs to the two pore domain potassium channel (TC 1.A.1.8) family.</text>
</comment>
<comment type="subcellular location">
    <subcellularLocation>
        <location evidence="1">Membrane</location>
        <topology evidence="1">Multi-pass membrane protein</topology>
    </subcellularLocation>
</comment>
<evidence type="ECO:0000256" key="9">
    <source>
        <dbReference type="SAM" id="Phobius"/>
    </source>
</evidence>
<dbReference type="InterPro" id="IPR013099">
    <property type="entry name" value="K_chnl_dom"/>
</dbReference>
<reference evidence="11" key="2">
    <citation type="submission" date="2023-05" db="EMBL/GenBank/DDBJ databases">
        <authorList>
            <person name="Fouks B."/>
        </authorList>
    </citation>
    <scope>NUCLEOTIDE SEQUENCE</scope>
    <source>
        <strain evidence="11">Stay&amp;Tobe</strain>
        <tissue evidence="11">Testes</tissue>
    </source>
</reference>
<evidence type="ECO:0000256" key="5">
    <source>
        <dbReference type="ARBA" id="ARBA00023065"/>
    </source>
</evidence>
<name>A0AAD7ZQA8_DIPPU</name>
<evidence type="ECO:0000313" key="12">
    <source>
        <dbReference type="Proteomes" id="UP001233999"/>
    </source>
</evidence>
<keyword evidence="4 9" id="KW-1133">Transmembrane helix</keyword>
<dbReference type="Gene3D" id="1.10.287.70">
    <property type="match status" value="1"/>
</dbReference>
<dbReference type="FunFam" id="1.10.287.70:FF:000155">
    <property type="entry name" value="potassium channel subfamily K member 16"/>
    <property type="match status" value="1"/>
</dbReference>
<keyword evidence="6 9" id="KW-0472">Membrane</keyword>
<keyword evidence="3 8" id="KW-0812">Transmembrane</keyword>
<evidence type="ECO:0000256" key="2">
    <source>
        <dbReference type="ARBA" id="ARBA00022448"/>
    </source>
</evidence>
<keyword evidence="7 8" id="KW-0407">Ion channel</keyword>
<feature type="non-terminal residue" evidence="11">
    <location>
        <position position="1"/>
    </location>
</feature>
<comment type="caution">
    <text evidence="11">The sequence shown here is derived from an EMBL/GenBank/DDBJ whole genome shotgun (WGS) entry which is preliminary data.</text>
</comment>
<accession>A0AAD7ZQA8</accession>
<dbReference type="GO" id="GO:0005886">
    <property type="term" value="C:plasma membrane"/>
    <property type="evidence" value="ECO:0007669"/>
    <property type="project" value="TreeGrafter"/>
</dbReference>